<sequence>MRVALYLFMVALGLSACSAPPELPSPPSGFPDLNAFSAVDPREFKLGGRAFVSPEQIHCVLDNGPQKTVVCGGNIEGVPDSVGGAGCPRVSRPENGPDEAPYTMSRSQGACTSARFKPISTGKKLVGDNSTCVVGKNNLVACIDADHKHGFVLQPSGSWTF</sequence>
<reference evidence="2 3" key="1">
    <citation type="journal article" date="2016" name="Genome Announc.">
        <title>Draft Genome Sequences of Five Rapidly Growing Mycobacterium Species, M. thermoresistibile, M. fortuitum subsp. acetamidolyticum, M. canariasense, M. brisbanense, and M. novocastrense.</title>
        <authorList>
            <person name="Katahira K."/>
            <person name="Ogura Y."/>
            <person name="Gotoh Y."/>
            <person name="Hayashi T."/>
        </authorList>
    </citation>
    <scope>NUCLEOTIDE SEQUENCE [LARGE SCALE GENOMIC DNA]</scope>
    <source>
        <strain evidence="2 3">JCM6368</strain>
    </source>
</reference>
<evidence type="ECO:0000313" key="3">
    <source>
        <dbReference type="Proteomes" id="UP000069705"/>
    </source>
</evidence>
<feature type="chain" id="PRO_5007090306" description="Secreted protein" evidence="1">
    <location>
        <begin position="20"/>
        <end position="161"/>
    </location>
</feature>
<protein>
    <recommendedName>
        <fullName evidence="4">Secreted protein</fullName>
    </recommendedName>
</protein>
<organism evidence="2 3">
    <name type="scientific">Mycolicibacterium fortuitum subsp. acetamidolyticum</name>
    <dbReference type="NCBI Taxonomy" id="144550"/>
    <lineage>
        <taxon>Bacteria</taxon>
        <taxon>Bacillati</taxon>
        <taxon>Actinomycetota</taxon>
        <taxon>Actinomycetes</taxon>
        <taxon>Mycobacteriales</taxon>
        <taxon>Mycobacteriaceae</taxon>
        <taxon>Mycolicibacterium</taxon>
    </lineage>
</organism>
<evidence type="ECO:0000256" key="1">
    <source>
        <dbReference type="SAM" id="SignalP"/>
    </source>
</evidence>
<reference evidence="3" key="2">
    <citation type="submission" date="2016-02" db="EMBL/GenBank/DDBJ databases">
        <title>Draft genome sequence of five rapidly growing Mycobacterium species.</title>
        <authorList>
            <person name="Katahira K."/>
            <person name="Gotou Y."/>
            <person name="Iida K."/>
            <person name="Ogura Y."/>
            <person name="Hayashi T."/>
        </authorList>
    </citation>
    <scope>NUCLEOTIDE SEQUENCE [LARGE SCALE GENOMIC DNA]</scope>
    <source>
        <strain evidence="3">JCM6368</strain>
    </source>
</reference>
<feature type="signal peptide" evidence="1">
    <location>
        <begin position="1"/>
        <end position="19"/>
    </location>
</feature>
<dbReference type="Proteomes" id="UP000069705">
    <property type="component" value="Unassembled WGS sequence"/>
</dbReference>
<evidence type="ECO:0008006" key="4">
    <source>
        <dbReference type="Google" id="ProtNLM"/>
    </source>
</evidence>
<accession>A0A100WLB9</accession>
<gene>
    <name evidence="2" type="ORF">RMCFA_0522</name>
</gene>
<keyword evidence="1" id="KW-0732">Signal</keyword>
<dbReference type="AlphaFoldDB" id="A0A100WLB9"/>
<evidence type="ECO:0000313" key="2">
    <source>
        <dbReference type="EMBL" id="GAT00408.1"/>
    </source>
</evidence>
<dbReference type="PROSITE" id="PS51257">
    <property type="entry name" value="PROKAR_LIPOPROTEIN"/>
    <property type="match status" value="1"/>
</dbReference>
<dbReference type="EMBL" id="BCSZ01000008">
    <property type="protein sequence ID" value="GAT00408.1"/>
    <property type="molecule type" value="Genomic_DNA"/>
</dbReference>
<proteinExistence type="predicted"/>
<comment type="caution">
    <text evidence="2">The sequence shown here is derived from an EMBL/GenBank/DDBJ whole genome shotgun (WGS) entry which is preliminary data.</text>
</comment>
<name>A0A100WLB9_MYCFO</name>